<keyword evidence="3" id="KW-1185">Reference proteome</keyword>
<dbReference type="PANTHER" id="PTHR33325">
    <property type="entry name" value="ZINC FINGER, CCHC-TYPE-RELATED"/>
    <property type="match status" value="1"/>
</dbReference>
<evidence type="ECO:0000256" key="1">
    <source>
        <dbReference type="SAM" id="MobiDB-lite"/>
    </source>
</evidence>
<sequence>MSNLVKLKFLALDISGQNYLFWVLDAEIYLAANGLGDTIQADKETIVEQKAKAMIFLRHHLHENLKFEYLTVKDPLVLWNHLKDRYEHKKTVILLRARYDWVHLRFQDFKTYCDLISCLLVAEQNNELLMKNHESRPTGSASLFEANVVTYNQSGGCGRGSDRGRGCGRGRGRGRGQGREFGR</sequence>
<accession>A0ABQ5BRH2</accession>
<gene>
    <name evidence="2" type="ORF">Tco_0875153</name>
</gene>
<proteinExistence type="predicted"/>
<feature type="non-terminal residue" evidence="2">
    <location>
        <position position="183"/>
    </location>
</feature>
<dbReference type="Proteomes" id="UP001151760">
    <property type="component" value="Unassembled WGS sequence"/>
</dbReference>
<feature type="region of interest" description="Disordered" evidence="1">
    <location>
        <begin position="157"/>
        <end position="183"/>
    </location>
</feature>
<feature type="compositionally biased region" description="Basic residues" evidence="1">
    <location>
        <begin position="166"/>
        <end position="176"/>
    </location>
</feature>
<dbReference type="PANTHER" id="PTHR33325:SF11">
    <property type="entry name" value="COLD SHOCK DOMAIN-CONTAINING PROTEIN 4-LIKE"/>
    <property type="match status" value="1"/>
</dbReference>
<reference evidence="2" key="2">
    <citation type="submission" date="2022-01" db="EMBL/GenBank/DDBJ databases">
        <authorList>
            <person name="Yamashiro T."/>
            <person name="Shiraishi A."/>
            <person name="Satake H."/>
            <person name="Nakayama K."/>
        </authorList>
    </citation>
    <scope>NUCLEOTIDE SEQUENCE</scope>
</reference>
<dbReference type="EMBL" id="BQNB010013475">
    <property type="protein sequence ID" value="GJT16447.1"/>
    <property type="molecule type" value="Genomic_DNA"/>
</dbReference>
<evidence type="ECO:0000313" key="2">
    <source>
        <dbReference type="EMBL" id="GJT16447.1"/>
    </source>
</evidence>
<name>A0ABQ5BRH2_9ASTR</name>
<reference evidence="2" key="1">
    <citation type="journal article" date="2022" name="Int. J. Mol. Sci.">
        <title>Draft Genome of Tanacetum Coccineum: Genomic Comparison of Closely Related Tanacetum-Family Plants.</title>
        <authorList>
            <person name="Yamashiro T."/>
            <person name="Shiraishi A."/>
            <person name="Nakayama K."/>
            <person name="Satake H."/>
        </authorList>
    </citation>
    <scope>NUCLEOTIDE SEQUENCE</scope>
</reference>
<evidence type="ECO:0000313" key="3">
    <source>
        <dbReference type="Proteomes" id="UP001151760"/>
    </source>
</evidence>
<organism evidence="2 3">
    <name type="scientific">Tanacetum coccineum</name>
    <dbReference type="NCBI Taxonomy" id="301880"/>
    <lineage>
        <taxon>Eukaryota</taxon>
        <taxon>Viridiplantae</taxon>
        <taxon>Streptophyta</taxon>
        <taxon>Embryophyta</taxon>
        <taxon>Tracheophyta</taxon>
        <taxon>Spermatophyta</taxon>
        <taxon>Magnoliopsida</taxon>
        <taxon>eudicotyledons</taxon>
        <taxon>Gunneridae</taxon>
        <taxon>Pentapetalae</taxon>
        <taxon>asterids</taxon>
        <taxon>campanulids</taxon>
        <taxon>Asterales</taxon>
        <taxon>Asteraceae</taxon>
        <taxon>Asteroideae</taxon>
        <taxon>Anthemideae</taxon>
        <taxon>Anthemidinae</taxon>
        <taxon>Tanacetum</taxon>
    </lineage>
</organism>
<comment type="caution">
    <text evidence="2">The sequence shown here is derived from an EMBL/GenBank/DDBJ whole genome shotgun (WGS) entry which is preliminary data.</text>
</comment>
<protein>
    <submittedName>
        <fullName evidence="2">Uncharacterized protein</fullName>
    </submittedName>
</protein>